<evidence type="ECO:0000259" key="3">
    <source>
        <dbReference type="Pfam" id="PF03799"/>
    </source>
</evidence>
<evidence type="ECO:0000256" key="2">
    <source>
        <dbReference type="SAM" id="Phobius"/>
    </source>
</evidence>
<comment type="caution">
    <text evidence="4">The sequence shown here is derived from an EMBL/GenBank/DDBJ whole genome shotgun (WGS) entry which is preliminary data.</text>
</comment>
<evidence type="ECO:0000313" key="5">
    <source>
        <dbReference type="Proteomes" id="UP000033121"/>
    </source>
</evidence>
<feature type="region of interest" description="Disordered" evidence="1">
    <location>
        <begin position="266"/>
        <end position="290"/>
    </location>
</feature>
<keyword evidence="2" id="KW-0812">Transmembrane</keyword>
<dbReference type="STRING" id="1220578.FPE01S_04_01970"/>
<accession>A0A0E9N560</accession>
<dbReference type="InterPro" id="IPR005548">
    <property type="entry name" value="Cell_div_FtsQ/DivIB_C"/>
</dbReference>
<dbReference type="OrthoDB" id="1466667at2"/>
<keyword evidence="2" id="KW-1133">Transmembrane helix</keyword>
<evidence type="ECO:0000313" key="4">
    <source>
        <dbReference type="EMBL" id="GAO44954.1"/>
    </source>
</evidence>
<name>A0A0E9N560_9BACT</name>
<reference evidence="4 5" key="1">
    <citation type="submission" date="2015-04" db="EMBL/GenBank/DDBJ databases">
        <title>Whole genome shotgun sequence of Flavihumibacter petaseus NBRC 106054.</title>
        <authorList>
            <person name="Miyazawa S."/>
            <person name="Hosoyama A."/>
            <person name="Hashimoto M."/>
            <person name="Noguchi M."/>
            <person name="Tsuchikane K."/>
            <person name="Ohji S."/>
            <person name="Yamazoe A."/>
            <person name="Ichikawa N."/>
            <person name="Kimura A."/>
            <person name="Fujita N."/>
        </authorList>
    </citation>
    <scope>NUCLEOTIDE SEQUENCE [LARGE SCALE GENOMIC DNA]</scope>
    <source>
        <strain evidence="4 5">NBRC 106054</strain>
    </source>
</reference>
<feature type="domain" description="Cell division protein FtsQ/DivIB C-terminal" evidence="3">
    <location>
        <begin position="122"/>
        <end position="235"/>
    </location>
</feature>
<sequence>MVKPRINIRKVLLAILWMFVGAGVILVLVAAIRKSNAAHCESVNIAVVGKGPSFLLKSDIWSMMGSTGPKQFVGKPVAAIDLIALERKLNSNTWVQHAELFIDKEGVLQVRVTERKPVARIFTTLGNTFYVDSTGKYLPLGMGKPAMRLPVFTGMPDKLKLKNAEDSILLTGIKAISEKLGSDAFWGAQITQIDLGADGNFDMVPLVGRHIIHFGNGENVEDKFQRLAIFYRDVLTKTGIDYYRSVSVQFEKQIVGEKDGPISTSVDKKIGLGQSPAPPLAVSNSSTLNN</sequence>
<dbReference type="AlphaFoldDB" id="A0A0E9N560"/>
<protein>
    <recommendedName>
        <fullName evidence="3">Cell division protein FtsQ/DivIB C-terminal domain-containing protein</fullName>
    </recommendedName>
</protein>
<keyword evidence="5" id="KW-1185">Reference proteome</keyword>
<gene>
    <name evidence="4" type="ORF">FPE01S_04_01970</name>
</gene>
<feature type="transmembrane region" description="Helical" evidence="2">
    <location>
        <begin position="12"/>
        <end position="32"/>
    </location>
</feature>
<dbReference type="RefSeq" id="WP_046370943.1">
    <property type="nucleotide sequence ID" value="NZ_BBWV01000004.1"/>
</dbReference>
<dbReference type="Pfam" id="PF03799">
    <property type="entry name" value="FtsQ_DivIB_C"/>
    <property type="match status" value="1"/>
</dbReference>
<keyword evidence="2" id="KW-0472">Membrane</keyword>
<organism evidence="4 5">
    <name type="scientific">Flavihumibacter petaseus NBRC 106054</name>
    <dbReference type="NCBI Taxonomy" id="1220578"/>
    <lineage>
        <taxon>Bacteria</taxon>
        <taxon>Pseudomonadati</taxon>
        <taxon>Bacteroidota</taxon>
        <taxon>Chitinophagia</taxon>
        <taxon>Chitinophagales</taxon>
        <taxon>Chitinophagaceae</taxon>
        <taxon>Flavihumibacter</taxon>
    </lineage>
</organism>
<evidence type="ECO:0000256" key="1">
    <source>
        <dbReference type="SAM" id="MobiDB-lite"/>
    </source>
</evidence>
<dbReference type="EMBL" id="BBWV01000004">
    <property type="protein sequence ID" value="GAO44954.1"/>
    <property type="molecule type" value="Genomic_DNA"/>
</dbReference>
<proteinExistence type="predicted"/>
<dbReference type="Proteomes" id="UP000033121">
    <property type="component" value="Unassembled WGS sequence"/>
</dbReference>